<dbReference type="EMBL" id="JXYS01000156">
    <property type="protein sequence ID" value="KJF15491.1"/>
    <property type="molecule type" value="Genomic_DNA"/>
</dbReference>
<dbReference type="AlphaFoldDB" id="A0A0D8HEL6"/>
<evidence type="ECO:0000313" key="3">
    <source>
        <dbReference type="Proteomes" id="UP000032360"/>
    </source>
</evidence>
<organism evidence="2 3">
    <name type="scientific">Acidithrix ferrooxidans</name>
    <dbReference type="NCBI Taxonomy" id="1280514"/>
    <lineage>
        <taxon>Bacteria</taxon>
        <taxon>Bacillati</taxon>
        <taxon>Actinomycetota</taxon>
        <taxon>Acidimicrobiia</taxon>
        <taxon>Acidimicrobiales</taxon>
        <taxon>Acidimicrobiaceae</taxon>
        <taxon>Acidithrix</taxon>
    </lineage>
</organism>
<name>A0A0D8HEL6_9ACTN</name>
<evidence type="ECO:0000313" key="2">
    <source>
        <dbReference type="EMBL" id="KJF15491.1"/>
    </source>
</evidence>
<keyword evidence="3" id="KW-1185">Reference proteome</keyword>
<reference evidence="2 3" key="1">
    <citation type="submission" date="2015-01" db="EMBL/GenBank/DDBJ databases">
        <title>Draft genome of the acidophilic iron oxidizer Acidithrix ferrooxidans strain Py-F3.</title>
        <authorList>
            <person name="Poehlein A."/>
            <person name="Eisen S."/>
            <person name="Schloemann M."/>
            <person name="Johnson B.D."/>
            <person name="Daniel R."/>
            <person name="Muehling M."/>
        </authorList>
    </citation>
    <scope>NUCLEOTIDE SEQUENCE [LARGE SCALE GENOMIC DNA]</scope>
    <source>
        <strain evidence="2 3">Py-F3</strain>
    </source>
</reference>
<feature type="chain" id="PRO_5039640801" evidence="1">
    <location>
        <begin position="25"/>
        <end position="297"/>
    </location>
</feature>
<keyword evidence="1" id="KW-0732">Signal</keyword>
<comment type="caution">
    <text evidence="2">The sequence shown here is derived from an EMBL/GenBank/DDBJ whole genome shotgun (WGS) entry which is preliminary data.</text>
</comment>
<sequence>MPVNRKIWPLKLYFLLLLVPGVMVSDCGNTAASSKAGLPSRSAVSNTLYVQKVALGNLSISPIQKGNANAKSNISWSESESIFKAASAVQGSHQIAILGYGLATIRSMTLPHGLPAIAGTPAWIGIAWGGTTGCPAQSVSSQKASPNTEIDQIYTAVIINGNSKSNSVVYKNQGPLPCAGKVVGPTIEPLSVVESVNWQELSGSTSRKLSIRYDSSSCEKLFSAAANGNMKTGNFQVSIEVAKPINVSGCIADQKTTEVRLFPAGQRGIGDFPSSTQVSHAPVGLISVLRVSKVYGS</sequence>
<dbReference type="Proteomes" id="UP000032360">
    <property type="component" value="Unassembled WGS sequence"/>
</dbReference>
<evidence type="ECO:0000256" key="1">
    <source>
        <dbReference type="SAM" id="SignalP"/>
    </source>
</evidence>
<protein>
    <submittedName>
        <fullName evidence="2">Uncharacterized protein</fullName>
    </submittedName>
</protein>
<gene>
    <name evidence="2" type="ORF">AXFE_36640</name>
</gene>
<feature type="signal peptide" evidence="1">
    <location>
        <begin position="1"/>
        <end position="24"/>
    </location>
</feature>
<proteinExistence type="predicted"/>
<accession>A0A0D8HEL6</accession>